<proteinExistence type="predicted"/>
<dbReference type="Proteomes" id="UP000191257">
    <property type="component" value="Plasmid unnamed4"/>
</dbReference>
<evidence type="ECO:0000313" key="3">
    <source>
        <dbReference type="EMBL" id="ARC38887.1"/>
    </source>
</evidence>
<dbReference type="GO" id="GO:0016787">
    <property type="term" value="F:hydrolase activity"/>
    <property type="evidence" value="ECO:0007669"/>
    <property type="project" value="UniProtKB-KW"/>
</dbReference>
<dbReference type="EMBL" id="CP020444">
    <property type="protein sequence ID" value="ARC38887.1"/>
    <property type="molecule type" value="Genomic_DNA"/>
</dbReference>
<evidence type="ECO:0000259" key="2">
    <source>
        <dbReference type="Pfam" id="PF20434"/>
    </source>
</evidence>
<evidence type="ECO:0000313" key="4">
    <source>
        <dbReference type="Proteomes" id="UP000191257"/>
    </source>
</evidence>
<gene>
    <name evidence="3" type="ORF">A6J80_21565</name>
</gene>
<name>A0A1V0GYG7_9RHOB</name>
<dbReference type="KEGG" id="pye:A6J80_21565"/>
<dbReference type="Gene3D" id="3.40.50.1820">
    <property type="entry name" value="alpha/beta hydrolase"/>
    <property type="match status" value="1"/>
</dbReference>
<keyword evidence="3" id="KW-0614">Plasmid</keyword>
<keyword evidence="4" id="KW-1185">Reference proteome</keyword>
<geneLocation type="plasmid" evidence="3 4">
    <name>unnamed4</name>
</geneLocation>
<keyword evidence="1 3" id="KW-0378">Hydrolase</keyword>
<dbReference type="InterPro" id="IPR049492">
    <property type="entry name" value="BD-FAE-like_dom"/>
</dbReference>
<reference evidence="3" key="1">
    <citation type="submission" date="2017-12" db="EMBL/GenBank/DDBJ databases">
        <title>FDA dAtabase for Regulatory Grade micrObial Sequences (FDA-ARGOS): Supporting development and validation of Infectious Disease Dx tests.</title>
        <authorList>
            <person name="Campos J."/>
            <person name="Goldberg B."/>
            <person name="Tallon L."/>
            <person name="Sadzewicz L."/>
            <person name="Sengamalay N."/>
            <person name="Ott S."/>
            <person name="Godinez A."/>
            <person name="Nagaraj S."/>
            <person name="Vyas G."/>
            <person name="Aluvathingal J."/>
            <person name="Nadendla S."/>
            <person name="Geyer C."/>
            <person name="Nandy P."/>
            <person name="Hobson J."/>
            <person name="Sichtig H."/>
        </authorList>
    </citation>
    <scope>NUCLEOTIDE SEQUENCE</scope>
    <source>
        <strain evidence="3">FDAARGOS_252</strain>
        <plasmid evidence="3">unnamed4</plasmid>
    </source>
</reference>
<protein>
    <submittedName>
        <fullName evidence="3">Alpha/beta hydrolase</fullName>
    </submittedName>
</protein>
<evidence type="ECO:0000256" key="1">
    <source>
        <dbReference type="ARBA" id="ARBA00022801"/>
    </source>
</evidence>
<dbReference type="AlphaFoldDB" id="A0A1V0GYG7"/>
<dbReference type="SUPFAM" id="SSF53474">
    <property type="entry name" value="alpha/beta-Hydrolases"/>
    <property type="match status" value="1"/>
</dbReference>
<dbReference type="Pfam" id="PF20434">
    <property type="entry name" value="BD-FAE"/>
    <property type="match status" value="1"/>
</dbReference>
<dbReference type="InterPro" id="IPR029058">
    <property type="entry name" value="AB_hydrolase_fold"/>
</dbReference>
<dbReference type="InterPro" id="IPR050300">
    <property type="entry name" value="GDXG_lipolytic_enzyme"/>
</dbReference>
<dbReference type="PANTHER" id="PTHR48081:SF33">
    <property type="entry name" value="KYNURENINE FORMAMIDASE"/>
    <property type="match status" value="1"/>
</dbReference>
<dbReference type="PANTHER" id="PTHR48081">
    <property type="entry name" value="AB HYDROLASE SUPERFAMILY PROTEIN C4A8.06C"/>
    <property type="match status" value="1"/>
</dbReference>
<sequence>MAVYKNFSQEELDLQYNVRAGIPETENIFARWLETSEATKARFANSLSPDLRYGKDSAQTIDLFSCGKPGRPLVVFIHGGYWQSLDKKYFSYLADAYLAEDLNFAAINYRLAPDATMDAIVEDCRQAIGFLQSEAGTLGFDSDQIYLTGSSAGGHLVAEMAATDWRDRGLPGDVIKAGCALSGLYDLEPIRLCYLNKVLGMDAEMARRNSPVHNVPQSGPPLLLSYGGAETNEFDCQQSDFARAWKARGLDCTILPQSDGHHFDMVDRLGDPDAELFRAVLSLIETVQADRSPAFTA</sequence>
<organism evidence="3 4">
    <name type="scientific">Paracoccus yeei</name>
    <dbReference type="NCBI Taxonomy" id="147645"/>
    <lineage>
        <taxon>Bacteria</taxon>
        <taxon>Pseudomonadati</taxon>
        <taxon>Pseudomonadota</taxon>
        <taxon>Alphaproteobacteria</taxon>
        <taxon>Rhodobacterales</taxon>
        <taxon>Paracoccaceae</taxon>
        <taxon>Paracoccus</taxon>
    </lineage>
</organism>
<dbReference type="RefSeq" id="WP_080623160.1">
    <property type="nucleotide sequence ID" value="NZ_CAWMZI010000005.1"/>
</dbReference>
<accession>A0A1V0GYG7</accession>
<feature type="domain" description="BD-FAE-like" evidence="2">
    <location>
        <begin position="70"/>
        <end position="228"/>
    </location>
</feature>